<dbReference type="VEuPathDB" id="FungiDB:RO3G_12278"/>
<sequence>MKCKRSIRNEFGDDPKIHSSTLLTLEEASILVSAQKALASFPNTRRFSG</sequence>
<protein>
    <submittedName>
        <fullName evidence="1">Uncharacterized protein</fullName>
    </submittedName>
</protein>
<dbReference type="AlphaFoldDB" id="I1CGI7"/>
<dbReference type="RefSeq" id="XP_067522963.1">
    <property type="nucleotide sequence ID" value="XM_067666862.1"/>
</dbReference>
<gene>
    <name evidence="1" type="ORF">RO3G_12278</name>
</gene>
<dbReference type="GeneID" id="93619243"/>
<evidence type="ECO:0000313" key="1">
    <source>
        <dbReference type="EMBL" id="EIE87567.1"/>
    </source>
</evidence>
<dbReference type="Proteomes" id="UP000009138">
    <property type="component" value="Unassembled WGS sequence"/>
</dbReference>
<accession>I1CGI7</accession>
<dbReference type="EMBL" id="CH476741">
    <property type="protein sequence ID" value="EIE87567.1"/>
    <property type="molecule type" value="Genomic_DNA"/>
</dbReference>
<evidence type="ECO:0000313" key="2">
    <source>
        <dbReference type="Proteomes" id="UP000009138"/>
    </source>
</evidence>
<name>I1CGI7_RHIO9</name>
<organism evidence="1 2">
    <name type="scientific">Rhizopus delemar (strain RA 99-880 / ATCC MYA-4621 / FGSC 9543 / NRRL 43880)</name>
    <name type="common">Mucormycosis agent</name>
    <name type="synonym">Rhizopus arrhizus var. delemar</name>
    <dbReference type="NCBI Taxonomy" id="246409"/>
    <lineage>
        <taxon>Eukaryota</taxon>
        <taxon>Fungi</taxon>
        <taxon>Fungi incertae sedis</taxon>
        <taxon>Mucoromycota</taxon>
        <taxon>Mucoromycotina</taxon>
        <taxon>Mucoromycetes</taxon>
        <taxon>Mucorales</taxon>
        <taxon>Mucorineae</taxon>
        <taxon>Rhizopodaceae</taxon>
        <taxon>Rhizopus</taxon>
    </lineage>
</organism>
<dbReference type="InParanoid" id="I1CGI7"/>
<reference evidence="1 2" key="1">
    <citation type="journal article" date="2009" name="PLoS Genet.">
        <title>Genomic analysis of the basal lineage fungus Rhizopus oryzae reveals a whole-genome duplication.</title>
        <authorList>
            <person name="Ma L.-J."/>
            <person name="Ibrahim A.S."/>
            <person name="Skory C."/>
            <person name="Grabherr M.G."/>
            <person name="Burger G."/>
            <person name="Butler M."/>
            <person name="Elias M."/>
            <person name="Idnurm A."/>
            <person name="Lang B.F."/>
            <person name="Sone T."/>
            <person name="Abe A."/>
            <person name="Calvo S.E."/>
            <person name="Corrochano L.M."/>
            <person name="Engels R."/>
            <person name="Fu J."/>
            <person name="Hansberg W."/>
            <person name="Kim J.-M."/>
            <person name="Kodira C.D."/>
            <person name="Koehrsen M.J."/>
            <person name="Liu B."/>
            <person name="Miranda-Saavedra D."/>
            <person name="O'Leary S."/>
            <person name="Ortiz-Castellanos L."/>
            <person name="Poulter R."/>
            <person name="Rodriguez-Romero J."/>
            <person name="Ruiz-Herrera J."/>
            <person name="Shen Y.-Q."/>
            <person name="Zeng Q."/>
            <person name="Galagan J."/>
            <person name="Birren B.W."/>
            <person name="Cuomo C.A."/>
            <person name="Wickes B.L."/>
        </authorList>
    </citation>
    <scope>NUCLEOTIDE SEQUENCE [LARGE SCALE GENOMIC DNA]</scope>
    <source>
        <strain evidence="2">RA 99-880 / ATCC MYA-4621 / FGSC 9543 / NRRL 43880</strain>
    </source>
</reference>
<proteinExistence type="predicted"/>
<keyword evidence="2" id="KW-1185">Reference proteome</keyword>